<keyword evidence="3" id="KW-1043">Host membrane</keyword>
<dbReference type="GO" id="GO:0003676">
    <property type="term" value="F:nucleic acid binding"/>
    <property type="evidence" value="ECO:0007669"/>
    <property type="project" value="InterPro"/>
</dbReference>
<keyword evidence="5" id="KW-0479">Metal-binding</keyword>
<evidence type="ECO:0000256" key="4">
    <source>
        <dbReference type="ARBA" id="ARBA00023136"/>
    </source>
</evidence>
<dbReference type="Pfam" id="PF02093">
    <property type="entry name" value="Gag_p30"/>
    <property type="match status" value="1"/>
</dbReference>
<dbReference type="PROSITE" id="PS50158">
    <property type="entry name" value="ZF_CCHC"/>
    <property type="match status" value="1"/>
</dbReference>
<evidence type="ECO:0000256" key="6">
    <source>
        <dbReference type="SAM" id="MobiDB-lite"/>
    </source>
</evidence>
<dbReference type="Gene3D" id="1.10.375.10">
    <property type="entry name" value="Human Immunodeficiency Virus Type 1 Capsid Protein"/>
    <property type="match status" value="1"/>
</dbReference>
<dbReference type="Gene3D" id="1.10.150.180">
    <property type="entry name" value="Gamma-retroviral matrix domain"/>
    <property type="match status" value="1"/>
</dbReference>
<dbReference type="GO" id="GO:0019068">
    <property type="term" value="P:virion assembly"/>
    <property type="evidence" value="ECO:0007669"/>
    <property type="project" value="InterPro"/>
</dbReference>
<keyword evidence="5" id="KW-0863">Zinc-finger</keyword>
<accession>S4X6K5</accession>
<protein>
    <submittedName>
        <fullName evidence="9">Gag protein</fullName>
    </submittedName>
</protein>
<evidence type="ECO:0000256" key="1">
    <source>
        <dbReference type="ARBA" id="ARBA00004165"/>
    </source>
</evidence>
<evidence type="ECO:0000256" key="5">
    <source>
        <dbReference type="PROSITE-ProRule" id="PRU00047"/>
    </source>
</evidence>
<evidence type="ECO:0000313" key="9">
    <source>
        <dbReference type="EMBL" id="AGP25479.1"/>
    </source>
</evidence>
<keyword evidence="4 7" id="KW-0472">Membrane</keyword>
<feature type="compositionally biased region" description="Basic and acidic residues" evidence="6">
    <location>
        <begin position="557"/>
        <end position="567"/>
    </location>
</feature>
<dbReference type="InterPro" id="IPR000840">
    <property type="entry name" value="G_retro_matrix"/>
</dbReference>
<organism evidence="9">
    <name type="scientific">Mus caroli</name>
    <name type="common">Ryukyu mouse</name>
    <name type="synonym">Ricefield mouse</name>
    <dbReference type="NCBI Taxonomy" id="10089"/>
    <lineage>
        <taxon>Eukaryota</taxon>
        <taxon>Metazoa</taxon>
        <taxon>Chordata</taxon>
        <taxon>Craniata</taxon>
        <taxon>Vertebrata</taxon>
        <taxon>Euteleostomi</taxon>
        <taxon>Mammalia</taxon>
        <taxon>Eutheria</taxon>
        <taxon>Euarchontoglires</taxon>
        <taxon>Glires</taxon>
        <taxon>Rodentia</taxon>
        <taxon>Myomorpha</taxon>
        <taxon>Muroidea</taxon>
        <taxon>Muridae</taxon>
        <taxon>Murinae</taxon>
        <taxon>Mus</taxon>
        <taxon>Mus</taxon>
    </lineage>
</organism>
<keyword evidence="5" id="KW-0862">Zinc</keyword>
<comment type="subcellular location">
    <subcellularLocation>
        <location evidence="1">Host cell membrane</location>
    </subcellularLocation>
</comment>
<dbReference type="InterPro" id="IPR050462">
    <property type="entry name" value="Retroviral_Gag-Pol_poly"/>
</dbReference>
<proteinExistence type="predicted"/>
<name>S4X6K5_MUSCR</name>
<dbReference type="GO" id="GO:0008270">
    <property type="term" value="F:zinc ion binding"/>
    <property type="evidence" value="ECO:0007669"/>
    <property type="project" value="UniProtKB-KW"/>
</dbReference>
<keyword evidence="7" id="KW-1133">Transmembrane helix</keyword>
<dbReference type="Pfam" id="PF01140">
    <property type="entry name" value="Gag_MA"/>
    <property type="match status" value="1"/>
</dbReference>
<feature type="region of interest" description="Disordered" evidence="6">
    <location>
        <begin position="580"/>
        <end position="599"/>
    </location>
</feature>
<dbReference type="InterPro" id="IPR008919">
    <property type="entry name" value="Retrov_capsid_N"/>
</dbReference>
<feature type="compositionally biased region" description="Pro residues" evidence="6">
    <location>
        <begin position="193"/>
        <end position="209"/>
    </location>
</feature>
<dbReference type="SUPFAM" id="SSF57756">
    <property type="entry name" value="Retrovirus zinc finger-like domains"/>
    <property type="match status" value="1"/>
</dbReference>
<dbReference type="EMBL" id="KC460271">
    <property type="protein sequence ID" value="AGP25479.1"/>
    <property type="molecule type" value="Genomic_DNA"/>
</dbReference>
<dbReference type="Gene3D" id="4.10.60.10">
    <property type="entry name" value="Zinc finger, CCHC-type"/>
    <property type="match status" value="1"/>
</dbReference>
<dbReference type="Pfam" id="PF00098">
    <property type="entry name" value="zf-CCHC"/>
    <property type="match status" value="1"/>
</dbReference>
<dbReference type="SUPFAM" id="SSF47836">
    <property type="entry name" value="Retroviral matrix proteins"/>
    <property type="match status" value="1"/>
</dbReference>
<dbReference type="InterPro" id="IPR003036">
    <property type="entry name" value="Gag_P30"/>
</dbReference>
<evidence type="ECO:0000259" key="8">
    <source>
        <dbReference type="PROSITE" id="PS50158"/>
    </source>
</evidence>
<evidence type="ECO:0000256" key="3">
    <source>
        <dbReference type="ARBA" id="ARBA00022870"/>
    </source>
</evidence>
<feature type="domain" description="CCHC-type" evidence="8">
    <location>
        <begin position="570"/>
        <end position="585"/>
    </location>
</feature>
<feature type="region of interest" description="Disordered" evidence="6">
    <location>
        <begin position="186"/>
        <end position="274"/>
    </location>
</feature>
<reference evidence="9" key="2">
    <citation type="submission" date="2013-01" db="EMBL/GenBank/DDBJ databases">
        <title>Evidence for env swapping in an activated endogenous retrovirus in Mus caroli.</title>
        <authorList>
            <person name="Stocking C."/>
            <person name="Ziegler M."/>
            <person name="Ulla B."/>
            <person name="Maribeth E."/>
            <person name="Prassolov V."/>
        </authorList>
    </citation>
    <scope>NUCLEOTIDE SEQUENCE</scope>
</reference>
<dbReference type="SMART" id="SM00343">
    <property type="entry name" value="ZnF_C2HC"/>
    <property type="match status" value="1"/>
</dbReference>
<feature type="region of interest" description="Disordered" evidence="6">
    <location>
        <begin position="540"/>
        <end position="567"/>
    </location>
</feature>
<reference evidence="9" key="1">
    <citation type="journal article" date="2008" name="J. Virol.">
        <title>Identification of the myelin protein plasmolipin as the cell entry receptor for Mus caroli endogenous retrovirus.</title>
        <authorList>
            <person name="Miller A.D."/>
            <person name="Bergholz U."/>
            <person name="Ziegler M."/>
            <person name="Stocking C."/>
        </authorList>
    </citation>
    <scope>NUCLEOTIDE SEQUENCE</scope>
</reference>
<sequence>MGDVPGGQGEDQGRLVDPRGKSQETVFLLDDLCQRPDSRPTDSFQCLWSTQGRRRFWFLFSLVFVSAFIVCVVELEMGQTVTTPLTLTLDHWTEVRTRAHNLSVEVKKGPWQTFCTSEWPTFGVGWPPEGAFNLPLIFAVRRIVFQEVGGHPDQVPYVIVWQDLVYNPPPWVKPWAAGPSGMTVAVAETKSTPPKPARPSADPPAPPKIYPEIEDLPWAESQPPPYPLPRPSAPPAQAPPQAPIERDGAVGPAAGTRSRRGRSPEGGHGPDSTVTLPLRAYVGGPPPGPDELAPLQYWPFSSADLYNWKTNHPSFSEKPSGLTGLLESLMFSHQPTWDDCQQLLQVLFTTEERERILLEARKNVPGQDGIPNLINEAFPLTRPNWDYNTAEGRERLTVYRRTLVAGLKGAARRPTNLAKVREVLQGPVEPPSVFLERLMEAYRRYTPFDPSSEGQQAAVAMAFIGQSASDIKKKLQRLEGLQDYTLQDLVKEAEKVYHKRETEEEKQEREKKEIEERENRRDRRQERNLTRILAAVVGERKSEKGQSGYLGNRARRPPGERRLPLEKDQCAYCKEKGHWARDCPKKKPRGPKVLTLGED</sequence>
<dbReference type="AlphaFoldDB" id="S4X6K5"/>
<dbReference type="InterPro" id="IPR010999">
    <property type="entry name" value="Retrovr_matrix"/>
</dbReference>
<feature type="compositionally biased region" description="Pro residues" evidence="6">
    <location>
        <begin position="222"/>
        <end position="242"/>
    </location>
</feature>
<dbReference type="PANTHER" id="PTHR33166">
    <property type="entry name" value="GAG_P30 DOMAIN-CONTAINING PROTEIN"/>
    <property type="match status" value="1"/>
</dbReference>
<dbReference type="InterPro" id="IPR001878">
    <property type="entry name" value="Znf_CCHC"/>
</dbReference>
<evidence type="ECO:0000256" key="2">
    <source>
        <dbReference type="ARBA" id="ARBA00022511"/>
    </source>
</evidence>
<dbReference type="InterPro" id="IPR036946">
    <property type="entry name" value="G_retro_matrix_sf"/>
</dbReference>
<feature type="transmembrane region" description="Helical" evidence="7">
    <location>
        <begin position="56"/>
        <end position="75"/>
    </location>
</feature>
<dbReference type="SUPFAM" id="SSF47943">
    <property type="entry name" value="Retrovirus capsid protein, N-terminal core domain"/>
    <property type="match status" value="1"/>
</dbReference>
<keyword evidence="7" id="KW-0812">Transmembrane</keyword>
<evidence type="ECO:0000256" key="7">
    <source>
        <dbReference type="SAM" id="Phobius"/>
    </source>
</evidence>
<keyword evidence="2" id="KW-1032">Host cell membrane</keyword>
<dbReference type="InterPro" id="IPR036875">
    <property type="entry name" value="Znf_CCHC_sf"/>
</dbReference>
<feature type="region of interest" description="Disordered" evidence="6">
    <location>
        <begin position="498"/>
        <end position="524"/>
    </location>
</feature>